<dbReference type="AlphaFoldDB" id="A0AAN6DFP7"/>
<feature type="domain" description="Cytochrome b5 heme-binding" evidence="5">
    <location>
        <begin position="289"/>
        <end position="356"/>
    </location>
</feature>
<evidence type="ECO:0000256" key="4">
    <source>
        <dbReference type="SAM" id="Phobius"/>
    </source>
</evidence>
<feature type="coiled-coil region" evidence="2">
    <location>
        <begin position="56"/>
        <end position="83"/>
    </location>
</feature>
<dbReference type="EMBL" id="JAHLUX010000005">
    <property type="protein sequence ID" value="KAG7819008.1"/>
    <property type="molecule type" value="Genomic_DNA"/>
</dbReference>
<name>A0AAN6DFP7_PICAN</name>
<sequence>MGQSFEASAEPNDSKSSVHSSPSDLSVSGRSSVQVSSQSSPASVMNLPSKLSPNELEEMDGDVEAFLQVLERTEAQLQNAKAVEQPELEQLIQMAKQTVLRLNLSKNLVKYQLRSNMEEYATERQLLLKNIANIEKNVHILQNENECINMKNLKLIKSLKTLKNDRVKALKAENALLRKQVQDQSTRSPTMLDALGRLAVQDDACKPEHSDRVSSGQTMHCGARMLVFHFLFLNCSSTTNKYFIMETLVLVAIVVILATFFLGSTIFAPSRTVEINPASDDVAVEEQEFTPRTLYKYNGFDLEQIYIAVKGNVYDVSKARQFYGPSGPYSNFAGHDASRGLAKNSFDECKYLPFVSTNV</sequence>
<protein>
    <recommendedName>
        <fullName evidence="5">Cytochrome b5 heme-binding domain-containing protein</fullName>
    </recommendedName>
</protein>
<keyword evidence="4" id="KW-0812">Transmembrane</keyword>
<feature type="compositionally biased region" description="Low complexity" evidence="3">
    <location>
        <begin position="14"/>
        <end position="44"/>
    </location>
</feature>
<evidence type="ECO:0000259" key="5">
    <source>
        <dbReference type="SMART" id="SM01117"/>
    </source>
</evidence>
<dbReference type="SMART" id="SM01117">
    <property type="entry name" value="Cyt-b5"/>
    <property type="match status" value="1"/>
</dbReference>
<comment type="caution">
    <text evidence="6">The sequence shown here is derived from an EMBL/GenBank/DDBJ whole genome shotgun (WGS) entry which is preliminary data.</text>
</comment>
<dbReference type="GO" id="GO:0012505">
    <property type="term" value="C:endomembrane system"/>
    <property type="evidence" value="ECO:0007669"/>
    <property type="project" value="TreeGrafter"/>
</dbReference>
<evidence type="ECO:0000256" key="3">
    <source>
        <dbReference type="SAM" id="MobiDB-lite"/>
    </source>
</evidence>
<accession>A0AAN6DFP7</accession>
<dbReference type="Pfam" id="PF00173">
    <property type="entry name" value="Cyt-b5"/>
    <property type="match status" value="1"/>
</dbReference>
<evidence type="ECO:0000256" key="2">
    <source>
        <dbReference type="SAM" id="Coils"/>
    </source>
</evidence>
<evidence type="ECO:0000313" key="7">
    <source>
        <dbReference type="Proteomes" id="UP001196530"/>
    </source>
</evidence>
<feature type="region of interest" description="Disordered" evidence="3">
    <location>
        <begin position="1"/>
        <end position="55"/>
    </location>
</feature>
<reference evidence="6" key="1">
    <citation type="journal article" date="2021" name="G3 (Bethesda)">
        <title>Genomic diversity, chromosomal rearrangements, and interspecies hybridization in the ogataea polymorpha species complex.</title>
        <authorList>
            <person name="Hanson S.J."/>
            <person name="Cinneide E.O."/>
            <person name="Salzberg L.I."/>
            <person name="Wolfe K.H."/>
            <person name="McGowan J."/>
            <person name="Fitzpatrick D.A."/>
            <person name="Matlin K."/>
        </authorList>
    </citation>
    <scope>NUCLEOTIDE SEQUENCE</scope>
    <source>
        <strain evidence="6">61-244</strain>
    </source>
</reference>
<proteinExistence type="inferred from homology"/>
<dbReference type="GeneID" id="66126927"/>
<keyword evidence="4" id="KW-0472">Membrane</keyword>
<dbReference type="SUPFAM" id="SSF55856">
    <property type="entry name" value="Cytochrome b5-like heme/steroid binding domain"/>
    <property type="match status" value="1"/>
</dbReference>
<organism evidence="6 7">
    <name type="scientific">Pichia angusta</name>
    <name type="common">Yeast</name>
    <name type="synonym">Hansenula polymorpha</name>
    <dbReference type="NCBI Taxonomy" id="870730"/>
    <lineage>
        <taxon>Eukaryota</taxon>
        <taxon>Fungi</taxon>
        <taxon>Dikarya</taxon>
        <taxon>Ascomycota</taxon>
        <taxon>Saccharomycotina</taxon>
        <taxon>Pichiomycetes</taxon>
        <taxon>Pichiales</taxon>
        <taxon>Pichiaceae</taxon>
        <taxon>Ogataea</taxon>
    </lineage>
</organism>
<evidence type="ECO:0000256" key="1">
    <source>
        <dbReference type="ARBA" id="ARBA00038357"/>
    </source>
</evidence>
<comment type="similarity">
    <text evidence="1">Belongs to the cytochrome b5 family. MAPR subfamily.</text>
</comment>
<dbReference type="PANTHER" id="PTHR10281">
    <property type="entry name" value="MEMBRANE-ASSOCIATED PROGESTERONE RECEPTOR COMPONENT-RELATED"/>
    <property type="match status" value="1"/>
</dbReference>
<dbReference type="GO" id="GO:0016020">
    <property type="term" value="C:membrane"/>
    <property type="evidence" value="ECO:0007669"/>
    <property type="project" value="TreeGrafter"/>
</dbReference>
<dbReference type="Gene3D" id="3.10.120.10">
    <property type="entry name" value="Cytochrome b5-like heme/steroid binding domain"/>
    <property type="match status" value="1"/>
</dbReference>
<dbReference type="Proteomes" id="UP001196530">
    <property type="component" value="Unassembled WGS sequence"/>
</dbReference>
<feature type="coiled-coil region" evidence="2">
    <location>
        <begin position="117"/>
        <end position="187"/>
    </location>
</feature>
<dbReference type="InterPro" id="IPR036400">
    <property type="entry name" value="Cyt_B5-like_heme/steroid_sf"/>
</dbReference>
<evidence type="ECO:0000313" key="6">
    <source>
        <dbReference type="EMBL" id="KAG7819008.1"/>
    </source>
</evidence>
<keyword evidence="4" id="KW-1133">Transmembrane helix</keyword>
<keyword evidence="2" id="KW-0175">Coiled coil</keyword>
<feature type="transmembrane region" description="Helical" evidence="4">
    <location>
        <begin position="242"/>
        <end position="262"/>
    </location>
</feature>
<dbReference type="InterPro" id="IPR001199">
    <property type="entry name" value="Cyt_B5-like_heme/steroid-bd"/>
</dbReference>
<dbReference type="RefSeq" id="XP_043060030.1">
    <property type="nucleotide sequence ID" value="XM_043203400.1"/>
</dbReference>
<dbReference type="InterPro" id="IPR050577">
    <property type="entry name" value="MAPR/NEUFC/NENF-like"/>
</dbReference>
<gene>
    <name evidence="6" type="ORF">KL928_002876</name>
</gene>
<dbReference type="PANTHER" id="PTHR10281:SF76">
    <property type="entry name" value="CALCUTTA CUP-RELATED"/>
    <property type="match status" value="1"/>
</dbReference>